<evidence type="ECO:0000313" key="1">
    <source>
        <dbReference type="EnsemblPlants" id="OBART04G02900.1"/>
    </source>
</evidence>
<dbReference type="Gramene" id="OBART04G02900.1">
    <property type="protein sequence ID" value="OBART04G02900.1"/>
    <property type="gene ID" value="OBART04G02900"/>
</dbReference>
<evidence type="ECO:0000313" key="2">
    <source>
        <dbReference type="Proteomes" id="UP000026960"/>
    </source>
</evidence>
<organism evidence="1">
    <name type="scientific">Oryza barthii</name>
    <dbReference type="NCBI Taxonomy" id="65489"/>
    <lineage>
        <taxon>Eukaryota</taxon>
        <taxon>Viridiplantae</taxon>
        <taxon>Streptophyta</taxon>
        <taxon>Embryophyta</taxon>
        <taxon>Tracheophyta</taxon>
        <taxon>Spermatophyta</taxon>
        <taxon>Magnoliopsida</taxon>
        <taxon>Liliopsida</taxon>
        <taxon>Poales</taxon>
        <taxon>Poaceae</taxon>
        <taxon>BOP clade</taxon>
        <taxon>Oryzoideae</taxon>
        <taxon>Oryzeae</taxon>
        <taxon>Oryzinae</taxon>
        <taxon>Oryza</taxon>
    </lineage>
</organism>
<dbReference type="EnsemblPlants" id="OBART04G02900.1">
    <property type="protein sequence ID" value="OBART04G02900.1"/>
    <property type="gene ID" value="OBART04G02900"/>
</dbReference>
<accession>A0A0D3FSN3</accession>
<reference evidence="1" key="1">
    <citation type="journal article" date="2009" name="Rice">
        <title>De Novo Next Generation Sequencing of Plant Genomes.</title>
        <authorList>
            <person name="Rounsley S."/>
            <person name="Marri P.R."/>
            <person name="Yu Y."/>
            <person name="He R."/>
            <person name="Sisneros N."/>
            <person name="Goicoechea J.L."/>
            <person name="Lee S.J."/>
            <person name="Angelova A."/>
            <person name="Kudrna D."/>
            <person name="Luo M."/>
            <person name="Affourtit J."/>
            <person name="Desany B."/>
            <person name="Knight J."/>
            <person name="Niazi F."/>
            <person name="Egholm M."/>
            <person name="Wing R.A."/>
        </authorList>
    </citation>
    <scope>NUCLEOTIDE SEQUENCE [LARGE SCALE GENOMIC DNA]</scope>
    <source>
        <strain evidence="1">cv. IRGC 105608</strain>
    </source>
</reference>
<sequence length="159" mass="18627">MDFLCYNKKDGRGLASMVIVESDIQVDAMIKEYQSTQQGQEHAEIIDEHGLINEEYNDVSDYDSEEDELYVHEMVEEKKRWTEDPTEHCEGDTVVEDIFVQPKSMKTSKADVVTLQALLVSTNRNCEIATRNKKCERYLWVMKMIYALKTMMVLRCQLW</sequence>
<dbReference type="PaxDb" id="65489-OBART04G02900.1"/>
<reference evidence="1" key="2">
    <citation type="submission" date="2015-03" db="UniProtKB">
        <authorList>
            <consortium name="EnsemblPlants"/>
        </authorList>
    </citation>
    <scope>IDENTIFICATION</scope>
</reference>
<dbReference type="HOGENOM" id="CLU_140627_0_0_1"/>
<protein>
    <submittedName>
        <fullName evidence="1">Uncharacterized protein</fullName>
    </submittedName>
</protein>
<keyword evidence="2" id="KW-1185">Reference proteome</keyword>
<name>A0A0D3FSN3_9ORYZ</name>
<proteinExistence type="predicted"/>
<dbReference type="Proteomes" id="UP000026960">
    <property type="component" value="Chromosome 4"/>
</dbReference>
<dbReference type="AlphaFoldDB" id="A0A0D3FSN3"/>